<reference evidence="2" key="1">
    <citation type="journal article" date="2014" name="Int. J. Syst. Evol. Microbiol.">
        <title>Complete genome of a new Firmicutes species belonging to the dominant human colonic microbiota ('Ruminococcus bicirculans') reveals two chromosomes and a selective capacity to utilize plant glucans.</title>
        <authorList>
            <consortium name="NISC Comparative Sequencing Program"/>
            <person name="Wegmann U."/>
            <person name="Louis P."/>
            <person name="Goesmann A."/>
            <person name="Henrissat B."/>
            <person name="Duncan S.H."/>
            <person name="Flint H.J."/>
        </authorList>
    </citation>
    <scope>NUCLEOTIDE SEQUENCE</scope>
    <source>
        <strain evidence="2">JCM 17590</strain>
    </source>
</reference>
<dbReference type="Proteomes" id="UP001415169">
    <property type="component" value="Unassembled WGS sequence"/>
</dbReference>
<comment type="caution">
    <text evidence="2">The sequence shown here is derived from an EMBL/GenBank/DDBJ whole genome shotgun (WGS) entry which is preliminary data.</text>
</comment>
<sequence>MGRRQALGWLGAAVCSVALVIAGGLVLSSVAVHRYLQASASQLQSGDARDTGATPLAAEVASLQHTVSALESMPGVAAASSTVTTGSHAKTVSYDVAVTMDADATAAESTDVVYAMTQQLRNGRVNLELTLPANARHAASVIEYRNAFDTPVARSTVESVSRAVEVAASVPGVTSVHVTVPYTWNLASGDLDVEMAGDDSSGSAALRHALARTALADVDWSGTGAPASPSSSGRTKAPSVPPAPAPTTSPDVDDSPTSPAVSDLPTPDSPVPTASATPTAPPSSGGRHGSH</sequence>
<evidence type="ECO:0000313" key="2">
    <source>
        <dbReference type="EMBL" id="GAA4164256.1"/>
    </source>
</evidence>
<reference evidence="2" key="2">
    <citation type="submission" date="2023-12" db="EMBL/GenBank/DDBJ databases">
        <authorList>
            <person name="Sun Q."/>
            <person name="Inoue M."/>
        </authorList>
    </citation>
    <scope>NUCLEOTIDE SEQUENCE</scope>
    <source>
        <strain evidence="2">JCM 17590</strain>
    </source>
</reference>
<name>A0ABP7ZM93_9MICO</name>
<feature type="compositionally biased region" description="Low complexity" evidence="1">
    <location>
        <begin position="248"/>
        <end position="284"/>
    </location>
</feature>
<organism evidence="2 3">
    <name type="scientific">Gryllotalpicola daejeonensis</name>
    <dbReference type="NCBI Taxonomy" id="993087"/>
    <lineage>
        <taxon>Bacteria</taxon>
        <taxon>Bacillati</taxon>
        <taxon>Actinomycetota</taxon>
        <taxon>Actinomycetes</taxon>
        <taxon>Micrococcales</taxon>
        <taxon>Microbacteriaceae</taxon>
        <taxon>Gryllotalpicola</taxon>
    </lineage>
</organism>
<dbReference type="RefSeq" id="WP_344792276.1">
    <property type="nucleotide sequence ID" value="NZ_BAABBV010000002.1"/>
</dbReference>
<evidence type="ECO:0000256" key="1">
    <source>
        <dbReference type="SAM" id="MobiDB-lite"/>
    </source>
</evidence>
<keyword evidence="3" id="KW-1185">Reference proteome</keyword>
<accession>A0ABP7ZM93</accession>
<protein>
    <submittedName>
        <fullName evidence="2">Uncharacterized protein</fullName>
    </submittedName>
</protein>
<feature type="compositionally biased region" description="Low complexity" evidence="1">
    <location>
        <begin position="220"/>
        <end position="233"/>
    </location>
</feature>
<dbReference type="EMBL" id="BAABBV010000002">
    <property type="protein sequence ID" value="GAA4164256.1"/>
    <property type="molecule type" value="Genomic_DNA"/>
</dbReference>
<proteinExistence type="predicted"/>
<gene>
    <name evidence="2" type="ORF">GCM10022286_25720</name>
</gene>
<feature type="region of interest" description="Disordered" evidence="1">
    <location>
        <begin position="220"/>
        <end position="291"/>
    </location>
</feature>
<evidence type="ECO:0000313" key="3">
    <source>
        <dbReference type="Proteomes" id="UP001415169"/>
    </source>
</evidence>